<name>A0A7M5VH24_9CNID</name>
<keyword evidence="1" id="KW-0732">Signal</keyword>
<keyword evidence="3" id="KW-1185">Reference proteome</keyword>
<evidence type="ECO:0000256" key="1">
    <source>
        <dbReference type="SAM" id="SignalP"/>
    </source>
</evidence>
<dbReference type="Proteomes" id="UP000594262">
    <property type="component" value="Unplaced"/>
</dbReference>
<dbReference type="GeneID" id="136812527"/>
<dbReference type="RefSeq" id="XP_066925156.1">
    <property type="nucleotide sequence ID" value="XM_067069055.1"/>
</dbReference>
<accession>A0A7M5VH24</accession>
<evidence type="ECO:0008006" key="4">
    <source>
        <dbReference type="Google" id="ProtNLM"/>
    </source>
</evidence>
<dbReference type="EnsemblMetazoa" id="CLYHEMT011438.1">
    <property type="protein sequence ID" value="CLYHEMP011438.1"/>
    <property type="gene ID" value="CLYHEMG011438"/>
</dbReference>
<sequence length="290" mass="34338">MSVKMFIISLITISSLICFTNGFNGAFRCEWNGQYYVSNYVCSDNQTSYYHCIWNKRKYSHDFGGMFHCPSGERCHCFKGEDCDQAEEICIKDIKPLSMIDHGVLTWSHERFYDCSHCDDSNTDLTSVFSYKLQNGKYYREELKSGTYSSYFDRVLYEPNGQGGFTKFNRRDQQKCFTKENVIREDVEQLVKQSIKRDAILNGQNTGNRKQHWKWRYTYAETEKTWDYYLKLYKGELVPILLREQQLEDGMGDGSTLRDTFKYTYYPKLTESNLAEIMDRERKLIEECTK</sequence>
<proteinExistence type="predicted"/>
<protein>
    <recommendedName>
        <fullName evidence="4">Cnidarian restricted protein</fullName>
    </recommendedName>
</protein>
<feature type="chain" id="PRO_5029730872" description="Cnidarian restricted protein" evidence="1">
    <location>
        <begin position="23"/>
        <end position="290"/>
    </location>
</feature>
<evidence type="ECO:0000313" key="3">
    <source>
        <dbReference type="Proteomes" id="UP000594262"/>
    </source>
</evidence>
<feature type="signal peptide" evidence="1">
    <location>
        <begin position="1"/>
        <end position="22"/>
    </location>
</feature>
<evidence type="ECO:0000313" key="2">
    <source>
        <dbReference type="EnsemblMetazoa" id="CLYHEMP011438.1"/>
    </source>
</evidence>
<organism evidence="2 3">
    <name type="scientific">Clytia hemisphaerica</name>
    <dbReference type="NCBI Taxonomy" id="252671"/>
    <lineage>
        <taxon>Eukaryota</taxon>
        <taxon>Metazoa</taxon>
        <taxon>Cnidaria</taxon>
        <taxon>Hydrozoa</taxon>
        <taxon>Hydroidolina</taxon>
        <taxon>Leptothecata</taxon>
        <taxon>Obeliida</taxon>
        <taxon>Clytiidae</taxon>
        <taxon>Clytia</taxon>
    </lineage>
</organism>
<dbReference type="AlphaFoldDB" id="A0A7M5VH24"/>
<reference evidence="2" key="1">
    <citation type="submission" date="2021-01" db="UniProtKB">
        <authorList>
            <consortium name="EnsemblMetazoa"/>
        </authorList>
    </citation>
    <scope>IDENTIFICATION</scope>
</reference>